<protein>
    <recommendedName>
        <fullName evidence="3">17 kDa surface antigen</fullName>
    </recommendedName>
</protein>
<evidence type="ECO:0000256" key="4">
    <source>
        <dbReference type="ARBA" id="ARBA00023288"/>
    </source>
</evidence>
<comment type="similarity">
    <text evidence="2">Belongs to the rickettsiale 17 kDa surface antigen family.</text>
</comment>
<dbReference type="RefSeq" id="WP_239555501.1">
    <property type="nucleotide sequence ID" value="NZ_BAAAEL010000012.1"/>
</dbReference>
<dbReference type="InterPro" id="IPR008816">
    <property type="entry name" value="Gly_zipper_2TM_dom"/>
</dbReference>
<proteinExistence type="inferred from homology"/>
<evidence type="ECO:0000256" key="1">
    <source>
        <dbReference type="ARBA" id="ARBA00004459"/>
    </source>
</evidence>
<evidence type="ECO:0000313" key="7">
    <source>
        <dbReference type="EMBL" id="MEJ5095642.1"/>
    </source>
</evidence>
<organism evidence="7 8">
    <name type="scientific">Sphingomonas molluscorum</name>
    <dbReference type="NCBI Taxonomy" id="418184"/>
    <lineage>
        <taxon>Bacteria</taxon>
        <taxon>Pseudomonadati</taxon>
        <taxon>Pseudomonadota</taxon>
        <taxon>Alphaproteobacteria</taxon>
        <taxon>Sphingomonadales</taxon>
        <taxon>Sphingomonadaceae</taxon>
        <taxon>Sphingomonas</taxon>
    </lineage>
</organism>
<evidence type="ECO:0000259" key="6">
    <source>
        <dbReference type="Pfam" id="PF05433"/>
    </source>
</evidence>
<name>A0ABU8Q7X5_9SPHN</name>
<feature type="domain" description="Glycine zipper 2TM" evidence="6">
    <location>
        <begin position="84"/>
        <end position="123"/>
    </location>
</feature>
<sequence length="131" mass="13905">MILNTTLLKIAVGMACALPLGACMGDDYGRPGYNSQNGYGQSDYRRGDDRRREGERRRRLSENDRIYRGNDGRYYCKRDDGTEGTIIGGLAGGVLGNIIAPGGSKTLGTILGAGAGALGGRAIDRNSVECD</sequence>
<gene>
    <name evidence="7" type="ORF">WH159_13970</name>
</gene>
<evidence type="ECO:0000256" key="5">
    <source>
        <dbReference type="SAM" id="MobiDB-lite"/>
    </source>
</evidence>
<evidence type="ECO:0000256" key="2">
    <source>
        <dbReference type="ARBA" id="ARBA00008681"/>
    </source>
</evidence>
<keyword evidence="4" id="KW-0449">Lipoprotein</keyword>
<comment type="subcellular location">
    <subcellularLocation>
        <location evidence="1">Cell outer membrane</location>
        <topology evidence="1">Lipid-anchor</topology>
    </subcellularLocation>
</comment>
<comment type="caution">
    <text evidence="7">The sequence shown here is derived from an EMBL/GenBank/DDBJ whole genome shotgun (WGS) entry which is preliminary data.</text>
</comment>
<feature type="region of interest" description="Disordered" evidence="5">
    <location>
        <begin position="34"/>
        <end position="61"/>
    </location>
</feature>
<keyword evidence="8" id="KW-1185">Reference proteome</keyword>
<reference evidence="7 8" key="1">
    <citation type="submission" date="2023-12" db="EMBL/GenBank/DDBJ databases">
        <title>Gut-associated functions are favored during microbiome assembly across C. elegans life.</title>
        <authorList>
            <person name="Zimmermann J."/>
        </authorList>
    </citation>
    <scope>NUCLEOTIDE SEQUENCE [LARGE SCALE GENOMIC DNA]</scope>
    <source>
        <strain evidence="7 8">JUb134</strain>
    </source>
</reference>
<accession>A0ABU8Q7X5</accession>
<evidence type="ECO:0000256" key="3">
    <source>
        <dbReference type="ARBA" id="ARBA00015281"/>
    </source>
</evidence>
<dbReference type="Pfam" id="PF05433">
    <property type="entry name" value="Rick_17kDa_Anti"/>
    <property type="match status" value="1"/>
</dbReference>
<dbReference type="Proteomes" id="UP001380365">
    <property type="component" value="Unassembled WGS sequence"/>
</dbReference>
<feature type="compositionally biased region" description="Basic and acidic residues" evidence="5">
    <location>
        <begin position="43"/>
        <end position="61"/>
    </location>
</feature>
<dbReference type="EMBL" id="JBBGZA010000001">
    <property type="protein sequence ID" value="MEJ5095642.1"/>
    <property type="molecule type" value="Genomic_DNA"/>
</dbReference>
<evidence type="ECO:0000313" key="8">
    <source>
        <dbReference type="Proteomes" id="UP001380365"/>
    </source>
</evidence>